<dbReference type="Proteomes" id="UP001500449">
    <property type="component" value="Unassembled WGS sequence"/>
</dbReference>
<organism evidence="1 2">
    <name type="scientific">Pseudonocardia ailaonensis</name>
    <dbReference type="NCBI Taxonomy" id="367279"/>
    <lineage>
        <taxon>Bacteria</taxon>
        <taxon>Bacillati</taxon>
        <taxon>Actinomycetota</taxon>
        <taxon>Actinomycetes</taxon>
        <taxon>Pseudonocardiales</taxon>
        <taxon>Pseudonocardiaceae</taxon>
        <taxon>Pseudonocardia</taxon>
    </lineage>
</organism>
<protein>
    <recommendedName>
        <fullName evidence="3">Sporulation protein</fullName>
    </recommendedName>
</protein>
<evidence type="ECO:0000313" key="1">
    <source>
        <dbReference type="EMBL" id="GAA1860437.1"/>
    </source>
</evidence>
<dbReference type="EMBL" id="BAAAQK010000018">
    <property type="protein sequence ID" value="GAA1860437.1"/>
    <property type="molecule type" value="Genomic_DNA"/>
</dbReference>
<accession>A0ABN2NBZ6</accession>
<dbReference type="Gene3D" id="1.25.40.10">
    <property type="entry name" value="Tetratricopeptide repeat domain"/>
    <property type="match status" value="1"/>
</dbReference>
<reference evidence="1 2" key="1">
    <citation type="journal article" date="2019" name="Int. J. Syst. Evol. Microbiol.">
        <title>The Global Catalogue of Microorganisms (GCM) 10K type strain sequencing project: providing services to taxonomists for standard genome sequencing and annotation.</title>
        <authorList>
            <consortium name="The Broad Institute Genomics Platform"/>
            <consortium name="The Broad Institute Genome Sequencing Center for Infectious Disease"/>
            <person name="Wu L."/>
            <person name="Ma J."/>
        </authorList>
    </citation>
    <scope>NUCLEOTIDE SEQUENCE [LARGE SCALE GENOMIC DNA]</scope>
    <source>
        <strain evidence="1 2">JCM 16009</strain>
    </source>
</reference>
<comment type="caution">
    <text evidence="1">The sequence shown here is derived from an EMBL/GenBank/DDBJ whole genome shotgun (WGS) entry which is preliminary data.</text>
</comment>
<dbReference type="InterPro" id="IPR011990">
    <property type="entry name" value="TPR-like_helical_dom_sf"/>
</dbReference>
<proteinExistence type="predicted"/>
<evidence type="ECO:0008006" key="3">
    <source>
        <dbReference type="Google" id="ProtNLM"/>
    </source>
</evidence>
<keyword evidence="2" id="KW-1185">Reference proteome</keyword>
<evidence type="ECO:0000313" key="2">
    <source>
        <dbReference type="Proteomes" id="UP001500449"/>
    </source>
</evidence>
<name>A0ABN2NBZ6_9PSEU</name>
<dbReference type="RefSeq" id="WP_344420600.1">
    <property type="nucleotide sequence ID" value="NZ_BAAAQK010000018.1"/>
</dbReference>
<gene>
    <name evidence="1" type="ORF">GCM10009836_45740</name>
</gene>
<sequence length="455" mass="48548">MDEPNRMLASALAALKFSNKGLAARVREIAARDGKQVSTDHIAIGRYLKGMQPKRQTAHYIAVAMSERAGRSLNLADLGFHADDGLEREPAVGPTVDYPEALDTATTSLGALTQADATPGSIAPLGRWDKSAAPGIITGYLFGGSTLDAGSPGADKQQLDAMTIRTTTNHLMDLDFQLGGGHTRELLLFFFRNQVMPILRSAASGPAGRDLFSATAELAQMLGWSAYDSGRHGAAQRYFVYALRLAKEAGDSLMGARLLSNLSHQANYVGRFDQAVQLARAGQSIQGHKRSGAVAALLLAMEARALASLGDGPGSAGAITRAEQAFHTRDPDNDPSWISYFDETELAGEAAHCFRDLCRPIETTEFASLAIRPGITPPRTQAFITMVSAASALHASDLDLAISLATSALDGAGPLRSARHLRYVKDFLSAASQLDPRKAQLTTFIEYSNAYIGTR</sequence>
<dbReference type="SUPFAM" id="SSF48452">
    <property type="entry name" value="TPR-like"/>
    <property type="match status" value="1"/>
</dbReference>